<feature type="domain" description="DUF4045" evidence="3">
    <location>
        <begin position="25"/>
        <end position="179"/>
    </location>
</feature>
<reference evidence="5" key="1">
    <citation type="journal article" date="2016" name="Nat. Commun.">
        <title>Genome analysis of three Pneumocystis species reveals adaptation mechanisms to life exclusively in mammalian hosts.</title>
        <authorList>
            <person name="Ma L."/>
            <person name="Chen Z."/>
            <person name="Huang D.W."/>
            <person name="Kutty G."/>
            <person name="Ishihara M."/>
            <person name="Wang H."/>
            <person name="Abouelleil A."/>
            <person name="Bishop L."/>
            <person name="Davey E."/>
            <person name="Deng R."/>
            <person name="Deng X."/>
            <person name="Fan L."/>
            <person name="Fantoni G."/>
            <person name="Fitzgerald M."/>
            <person name="Gogineni E."/>
            <person name="Goldberg J.M."/>
            <person name="Handley G."/>
            <person name="Hu X."/>
            <person name="Huber C."/>
            <person name="Jiao X."/>
            <person name="Jones K."/>
            <person name="Levin J.Z."/>
            <person name="Liu Y."/>
            <person name="Macdonald P."/>
            <person name="Melnikov A."/>
            <person name="Raley C."/>
            <person name="Sassi M."/>
            <person name="Sherman B.T."/>
            <person name="Song X."/>
            <person name="Sykes S."/>
            <person name="Tran B."/>
            <person name="Walsh L."/>
            <person name="Xia Y."/>
            <person name="Yang J."/>
            <person name="Young S."/>
            <person name="Zeng Q."/>
            <person name="Zheng X."/>
            <person name="Stephens R."/>
            <person name="Nusbaum C."/>
            <person name="Birren B.W."/>
            <person name="Azadi P."/>
            <person name="Lempicki R.A."/>
            <person name="Cuomo C.A."/>
            <person name="Kovacs J.A."/>
        </authorList>
    </citation>
    <scope>NUCLEOTIDE SEQUENCE [LARGE SCALE GENOMIC DNA]</scope>
    <source>
        <strain evidence="5">B123</strain>
    </source>
</reference>
<comment type="caution">
    <text evidence="4">The sequence shown here is derived from an EMBL/GenBank/DDBJ whole genome shotgun (WGS) entry which is preliminary data.</text>
</comment>
<dbReference type="Pfam" id="PF13254">
    <property type="entry name" value="DUF4045"/>
    <property type="match status" value="1"/>
</dbReference>
<evidence type="ECO:0000313" key="5">
    <source>
        <dbReference type="Proteomes" id="UP000011958"/>
    </source>
</evidence>
<dbReference type="RefSeq" id="XP_007873195.1">
    <property type="nucleotide sequence ID" value="XM_007875004.1"/>
</dbReference>
<dbReference type="InterPro" id="IPR025118">
    <property type="entry name" value="DUF4045"/>
</dbReference>
<feature type="coiled-coil region" evidence="1">
    <location>
        <begin position="19"/>
        <end position="46"/>
    </location>
</feature>
<dbReference type="GeneID" id="19894968"/>
<dbReference type="OrthoDB" id="5412583at2759"/>
<dbReference type="VEuPathDB" id="FungiDB:PNEG_01271"/>
<evidence type="ECO:0000313" key="4">
    <source>
        <dbReference type="EMBL" id="EMR10565.1"/>
    </source>
</evidence>
<dbReference type="HOGENOM" id="CLU_502589_0_0_1"/>
<dbReference type="EMBL" id="AFWA02000006">
    <property type="protein sequence ID" value="EMR10565.1"/>
    <property type="molecule type" value="Genomic_DNA"/>
</dbReference>
<proteinExistence type="predicted"/>
<sequence length="543" mass="60586">MTAQANRCISSTNEHDIDLENWIIRVKKLQEDRNGEDEERDRKLEEEILAERQARHERRAQRELSLSPDRLKPVSCASSRHSICSLSNLFKEKCSTKTDLPNTVCYKDSFEENINKYSKNFSEISEQAYILTDMHTKEDSSSSALGTSADIENNQACNYEALSFQAKESLYASQLRSKDVSYASSILKVKEIDKMEPGVLENKQMPLKNLSNTILSSGNLENCKPVSSQNFIDVSSSPYSSPSLISSYSDTLVSNRLLGSDLPSLSPTKGSFVQSAAMKNNEYRKSVSELSRNSSILSRKSAKLNSEILIKMSGVQKIKLNDEINSLENDAIFSTKDNIILNSDYKLNLKESCNTLENTKTNMENMSFSGDLNVLDPLKKKGSDDSLKPASLEFKKLNTSPTSFHEFQNVSSKVKNNFSSQFSTPKSSIIEGSPDFSDFSKGKYSSSASFSNSSKMDSFKAGILDAKNNLRPSFRTSSPKYDPFKDDILNAKESLKSFSASPREKSDIFKERLLEARSSLGKPGSSSCKSSIEDSLPLRFKKS</sequence>
<keyword evidence="1" id="KW-0175">Coiled coil</keyword>
<keyword evidence="5" id="KW-1185">Reference proteome</keyword>
<organism evidence="4 5">
    <name type="scientific">Pneumocystis murina (strain B123)</name>
    <name type="common">Mouse pneumocystis pneumonia agent</name>
    <name type="synonym">Pneumocystis carinii f. sp. muris</name>
    <dbReference type="NCBI Taxonomy" id="1069680"/>
    <lineage>
        <taxon>Eukaryota</taxon>
        <taxon>Fungi</taxon>
        <taxon>Dikarya</taxon>
        <taxon>Ascomycota</taxon>
        <taxon>Taphrinomycotina</taxon>
        <taxon>Pneumocystomycetes</taxon>
        <taxon>Pneumocystaceae</taxon>
        <taxon>Pneumocystis</taxon>
    </lineage>
</organism>
<evidence type="ECO:0000256" key="2">
    <source>
        <dbReference type="SAM" id="MobiDB-lite"/>
    </source>
</evidence>
<gene>
    <name evidence="4" type="ORF">PNEG_01271</name>
</gene>
<protein>
    <recommendedName>
        <fullName evidence="3">DUF4045 domain-containing protein</fullName>
    </recommendedName>
</protein>
<evidence type="ECO:0000256" key="1">
    <source>
        <dbReference type="SAM" id="Coils"/>
    </source>
</evidence>
<evidence type="ECO:0000259" key="3">
    <source>
        <dbReference type="Pfam" id="PF13254"/>
    </source>
</evidence>
<dbReference type="STRING" id="1069680.M7P9L9"/>
<accession>M7P9L9</accession>
<feature type="region of interest" description="Disordered" evidence="2">
    <location>
        <begin position="518"/>
        <end position="543"/>
    </location>
</feature>
<dbReference type="AlphaFoldDB" id="M7P9L9"/>
<name>M7P9L9_PNEMU</name>
<dbReference type="Proteomes" id="UP000011958">
    <property type="component" value="Unassembled WGS sequence"/>
</dbReference>